<name>A0A917FMX8_9NOCA</name>
<feature type="transmembrane region" description="Helical" evidence="1">
    <location>
        <begin position="220"/>
        <end position="238"/>
    </location>
</feature>
<sequence>MVSRILAVAGAGVTLVGVVMLLVLAINAGWFGAVPRVAGGAGLCAALVVAGHRMISRPGGRVGAIALAATGFAGLYLDVAAVTVIYDWIAPVIGAIVGLGVAALGIGVALAWKSERLAVIVTIGAAVLAPVVTGEFSLTLLVFLFVLQVAAAPVDIDRDWPMLRAARTVPVVGALFLATFAASFHSAGLAERAQLLALAVAVLAVAVSSSLVVLRRHADVVSLAVLATTWLPVLGIATLFEPRIAASIDGAVIIAAGAVAYCARRVDAPVHTVLVMIASLAALQACSQVSVDSLRTIALLAIAVALMVAAHRSASVAAWWTGSAFGVIGAFDLSVSTPVEALIDRTFSDELSWGSVVASLTLVCFAAAATLSSTVVDALRPLREQIVIVASLVGLYGVSAAAVSFGVLLGDDRSGFVAGHCVSTVIWMAGAAVLLLRGLSSRDHAHALLTSGLLLAGAATAKLFLFDLVALDGIARAAAFLIVGVMLLATGTRYARAFAERPTPVTTDADAPATR</sequence>
<feature type="transmembrane region" description="Helical" evidence="1">
    <location>
        <begin position="415"/>
        <end position="436"/>
    </location>
</feature>
<accession>A0A917FMX8</accession>
<feature type="transmembrane region" description="Helical" evidence="1">
    <location>
        <begin position="62"/>
        <end position="82"/>
    </location>
</feature>
<feature type="transmembrane region" description="Helical" evidence="1">
    <location>
        <begin position="317"/>
        <end position="336"/>
    </location>
</feature>
<feature type="transmembrane region" description="Helical" evidence="1">
    <location>
        <begin position="7"/>
        <end position="31"/>
    </location>
</feature>
<evidence type="ECO:0008006" key="4">
    <source>
        <dbReference type="Google" id="ProtNLM"/>
    </source>
</evidence>
<evidence type="ECO:0000256" key="1">
    <source>
        <dbReference type="SAM" id="Phobius"/>
    </source>
</evidence>
<keyword evidence="1" id="KW-0812">Transmembrane</keyword>
<dbReference type="PANTHER" id="PTHR38434">
    <property type="entry name" value="BLL2549 PROTEIN"/>
    <property type="match status" value="1"/>
</dbReference>
<reference evidence="2" key="1">
    <citation type="journal article" date="2014" name="Int. J. Syst. Evol. Microbiol.">
        <title>Complete genome sequence of Corynebacterium casei LMG S-19264T (=DSM 44701T), isolated from a smear-ripened cheese.</title>
        <authorList>
            <consortium name="US DOE Joint Genome Institute (JGI-PGF)"/>
            <person name="Walter F."/>
            <person name="Albersmeier A."/>
            <person name="Kalinowski J."/>
            <person name="Ruckert C."/>
        </authorList>
    </citation>
    <scope>NUCLEOTIDE SEQUENCE</scope>
    <source>
        <strain evidence="2">CCM 7905</strain>
    </source>
</reference>
<proteinExistence type="predicted"/>
<gene>
    <name evidence="2" type="ORF">GCM10007304_04130</name>
</gene>
<feature type="transmembrane region" description="Helical" evidence="1">
    <location>
        <begin position="356"/>
        <end position="379"/>
    </location>
</feature>
<dbReference type="AlphaFoldDB" id="A0A917FMX8"/>
<dbReference type="EMBL" id="BMCU01000001">
    <property type="protein sequence ID" value="GGF93406.1"/>
    <property type="molecule type" value="Genomic_DNA"/>
</dbReference>
<comment type="caution">
    <text evidence="2">The sequence shown here is derived from an EMBL/GenBank/DDBJ whole genome shotgun (WGS) entry which is preliminary data.</text>
</comment>
<dbReference type="Proteomes" id="UP000654257">
    <property type="component" value="Unassembled WGS sequence"/>
</dbReference>
<feature type="transmembrane region" description="Helical" evidence="1">
    <location>
        <begin position="168"/>
        <end position="187"/>
    </location>
</feature>
<reference evidence="2" key="2">
    <citation type="submission" date="2020-09" db="EMBL/GenBank/DDBJ databases">
        <authorList>
            <person name="Sun Q."/>
            <person name="Sedlacek I."/>
        </authorList>
    </citation>
    <scope>NUCLEOTIDE SEQUENCE</scope>
    <source>
        <strain evidence="2">CCM 7905</strain>
    </source>
</reference>
<keyword evidence="1" id="KW-0472">Membrane</keyword>
<feature type="transmembrane region" description="Helical" evidence="1">
    <location>
        <begin position="477"/>
        <end position="495"/>
    </location>
</feature>
<dbReference type="Pfam" id="PF10101">
    <property type="entry name" value="DUF2339"/>
    <property type="match status" value="2"/>
</dbReference>
<dbReference type="InterPro" id="IPR019286">
    <property type="entry name" value="DUF2339_TM"/>
</dbReference>
<feature type="transmembrane region" description="Helical" evidence="1">
    <location>
        <begin position="88"/>
        <end position="110"/>
    </location>
</feature>
<feature type="transmembrane region" description="Helical" evidence="1">
    <location>
        <begin position="117"/>
        <end position="132"/>
    </location>
</feature>
<keyword evidence="3" id="KW-1185">Reference proteome</keyword>
<protein>
    <recommendedName>
        <fullName evidence="4">DUF2339 domain-containing protein</fullName>
    </recommendedName>
</protein>
<feature type="transmembrane region" description="Helical" evidence="1">
    <location>
        <begin position="37"/>
        <end position="55"/>
    </location>
</feature>
<evidence type="ECO:0000313" key="3">
    <source>
        <dbReference type="Proteomes" id="UP000654257"/>
    </source>
</evidence>
<feature type="transmembrane region" description="Helical" evidence="1">
    <location>
        <begin position="386"/>
        <end position="409"/>
    </location>
</feature>
<evidence type="ECO:0000313" key="2">
    <source>
        <dbReference type="EMBL" id="GGF93406.1"/>
    </source>
</evidence>
<keyword evidence="1" id="KW-1133">Transmembrane helix</keyword>
<dbReference type="PANTHER" id="PTHR38434:SF1">
    <property type="entry name" value="BLL2549 PROTEIN"/>
    <property type="match status" value="1"/>
</dbReference>
<organism evidence="2 3">
    <name type="scientific">Rhodococcoides trifolii</name>
    <dbReference type="NCBI Taxonomy" id="908250"/>
    <lineage>
        <taxon>Bacteria</taxon>
        <taxon>Bacillati</taxon>
        <taxon>Actinomycetota</taxon>
        <taxon>Actinomycetes</taxon>
        <taxon>Mycobacteriales</taxon>
        <taxon>Nocardiaceae</taxon>
        <taxon>Rhodococcoides</taxon>
    </lineage>
</organism>
<feature type="transmembrane region" description="Helical" evidence="1">
    <location>
        <begin position="448"/>
        <end position="471"/>
    </location>
</feature>
<feature type="transmembrane region" description="Helical" evidence="1">
    <location>
        <begin position="193"/>
        <end position="213"/>
    </location>
</feature>